<dbReference type="EMBL" id="JBBNAG010000003">
    <property type="protein sequence ID" value="KAK9149112.1"/>
    <property type="molecule type" value="Genomic_DNA"/>
</dbReference>
<proteinExistence type="predicted"/>
<feature type="region of interest" description="Disordered" evidence="1">
    <location>
        <begin position="180"/>
        <end position="199"/>
    </location>
</feature>
<name>A0AAP0KAX3_9MAGN</name>
<sequence>MCGRAAATRRDGASTAAPARAREADRWTARRTEDRFVRLTRSLDNDPSYFGGTCVGASWVYVGHREDQVLGQLSAPTCGILGENSKYDREIVRKRRKQRRERWRRARARRIRRRRLPARQRRGERQHTSPLAGSARRAVVVHARPREVTQDGEPAAGRIEMAADGRTAVLAPRRAQCGGSVMTGRWGRSAPDLGGKKTRRRGTDAMACLSAEAAVWRLADEWIGRGCGVLQSS</sequence>
<protein>
    <submittedName>
        <fullName evidence="2">Uncharacterized protein</fullName>
    </submittedName>
</protein>
<feature type="region of interest" description="Disordered" evidence="1">
    <location>
        <begin position="1"/>
        <end position="25"/>
    </location>
</feature>
<evidence type="ECO:0000256" key="1">
    <source>
        <dbReference type="SAM" id="MobiDB-lite"/>
    </source>
</evidence>
<dbReference type="Proteomes" id="UP001419268">
    <property type="component" value="Unassembled WGS sequence"/>
</dbReference>
<accession>A0AAP0KAX3</accession>
<gene>
    <name evidence="2" type="ORF">Scep_007869</name>
</gene>
<comment type="caution">
    <text evidence="2">The sequence shown here is derived from an EMBL/GenBank/DDBJ whole genome shotgun (WGS) entry which is preliminary data.</text>
</comment>
<feature type="region of interest" description="Disordered" evidence="1">
    <location>
        <begin position="112"/>
        <end position="138"/>
    </location>
</feature>
<keyword evidence="3" id="KW-1185">Reference proteome</keyword>
<reference evidence="2 3" key="1">
    <citation type="submission" date="2024-01" db="EMBL/GenBank/DDBJ databases">
        <title>Genome assemblies of Stephania.</title>
        <authorList>
            <person name="Yang L."/>
        </authorList>
    </citation>
    <scope>NUCLEOTIDE SEQUENCE [LARGE SCALE GENOMIC DNA]</scope>
    <source>
        <strain evidence="2">JXDWG</strain>
        <tissue evidence="2">Leaf</tissue>
    </source>
</reference>
<evidence type="ECO:0000313" key="3">
    <source>
        <dbReference type="Proteomes" id="UP001419268"/>
    </source>
</evidence>
<evidence type="ECO:0000313" key="2">
    <source>
        <dbReference type="EMBL" id="KAK9149112.1"/>
    </source>
</evidence>
<organism evidence="2 3">
    <name type="scientific">Stephania cephalantha</name>
    <dbReference type="NCBI Taxonomy" id="152367"/>
    <lineage>
        <taxon>Eukaryota</taxon>
        <taxon>Viridiplantae</taxon>
        <taxon>Streptophyta</taxon>
        <taxon>Embryophyta</taxon>
        <taxon>Tracheophyta</taxon>
        <taxon>Spermatophyta</taxon>
        <taxon>Magnoliopsida</taxon>
        <taxon>Ranunculales</taxon>
        <taxon>Menispermaceae</taxon>
        <taxon>Menispermoideae</taxon>
        <taxon>Cissampelideae</taxon>
        <taxon>Stephania</taxon>
    </lineage>
</organism>
<dbReference type="AlphaFoldDB" id="A0AAP0KAX3"/>